<dbReference type="Gene3D" id="3.30.1490.120">
    <property type="entry name" value="RNA polymerase Rpb7-like, N-terminal domain"/>
    <property type="match status" value="1"/>
</dbReference>
<dbReference type="PANTHER" id="PTHR12709:SF4">
    <property type="entry name" value="DNA-DIRECTED RNA POLYMERASE II SUBUNIT RPB7"/>
    <property type="match status" value="1"/>
</dbReference>
<keyword evidence="4" id="KW-0804">Transcription</keyword>
<dbReference type="InterPro" id="IPR036898">
    <property type="entry name" value="RNA_pol_Rpb7-like_N_sf"/>
</dbReference>
<dbReference type="EMBL" id="RBNI01005332">
    <property type="protein sequence ID" value="RUP46811.1"/>
    <property type="molecule type" value="Genomic_DNA"/>
</dbReference>
<dbReference type="GO" id="GO:0005665">
    <property type="term" value="C:RNA polymerase II, core complex"/>
    <property type="evidence" value="ECO:0007669"/>
    <property type="project" value="TreeGrafter"/>
</dbReference>
<dbReference type="PANTHER" id="PTHR12709">
    <property type="entry name" value="DNA-DIRECTED RNA POLYMERASE II, III"/>
    <property type="match status" value="1"/>
</dbReference>
<dbReference type="InterPro" id="IPR012340">
    <property type="entry name" value="NA-bd_OB-fold"/>
</dbReference>
<proteinExistence type="inferred from homology"/>
<dbReference type="FunFam" id="2.40.50.140:FF:000043">
    <property type="entry name" value="DNA-directed RNA polymerase II subunit RPB7"/>
    <property type="match status" value="1"/>
</dbReference>
<organism evidence="8 9">
    <name type="scientific">Jimgerdemannia flammicorona</name>
    <dbReference type="NCBI Taxonomy" id="994334"/>
    <lineage>
        <taxon>Eukaryota</taxon>
        <taxon>Fungi</taxon>
        <taxon>Fungi incertae sedis</taxon>
        <taxon>Mucoromycota</taxon>
        <taxon>Mucoromycotina</taxon>
        <taxon>Endogonomycetes</taxon>
        <taxon>Endogonales</taxon>
        <taxon>Endogonaceae</taxon>
        <taxon>Jimgerdemannia</taxon>
    </lineage>
</organism>
<dbReference type="OrthoDB" id="1162399at2759"/>
<keyword evidence="5" id="KW-0539">Nucleus</keyword>
<protein>
    <submittedName>
        <fullName evidence="8">RNA polymerase Rpb7</fullName>
    </submittedName>
</protein>
<dbReference type="GO" id="GO:0045948">
    <property type="term" value="P:positive regulation of translational initiation"/>
    <property type="evidence" value="ECO:0007669"/>
    <property type="project" value="TreeGrafter"/>
</dbReference>
<dbReference type="InterPro" id="IPR005576">
    <property type="entry name" value="Rpb7-like_N"/>
</dbReference>
<accession>A0A433D868</accession>
<evidence type="ECO:0000256" key="2">
    <source>
        <dbReference type="ARBA" id="ARBA00009307"/>
    </source>
</evidence>
<evidence type="ECO:0000256" key="4">
    <source>
        <dbReference type="ARBA" id="ARBA00023163"/>
    </source>
</evidence>
<dbReference type="GO" id="GO:0000932">
    <property type="term" value="C:P-body"/>
    <property type="evidence" value="ECO:0007669"/>
    <property type="project" value="TreeGrafter"/>
</dbReference>
<dbReference type="GO" id="GO:0060213">
    <property type="term" value="P:positive regulation of nuclear-transcribed mRNA poly(A) tail shortening"/>
    <property type="evidence" value="ECO:0007669"/>
    <property type="project" value="TreeGrafter"/>
</dbReference>
<evidence type="ECO:0000256" key="3">
    <source>
        <dbReference type="ARBA" id="ARBA00022478"/>
    </source>
</evidence>
<dbReference type="InterPro" id="IPR045113">
    <property type="entry name" value="Rpb7-like"/>
</dbReference>
<dbReference type="Pfam" id="PF03876">
    <property type="entry name" value="SHS2_Rpb7-N"/>
    <property type="match status" value="1"/>
</dbReference>
<evidence type="ECO:0000256" key="5">
    <source>
        <dbReference type="ARBA" id="ARBA00023242"/>
    </source>
</evidence>
<dbReference type="GO" id="GO:0031369">
    <property type="term" value="F:translation initiation factor binding"/>
    <property type="evidence" value="ECO:0007669"/>
    <property type="project" value="TreeGrafter"/>
</dbReference>
<evidence type="ECO:0000256" key="1">
    <source>
        <dbReference type="ARBA" id="ARBA00004123"/>
    </source>
</evidence>
<dbReference type="AlphaFoldDB" id="A0A433D868"/>
<evidence type="ECO:0000313" key="9">
    <source>
        <dbReference type="Proteomes" id="UP000268093"/>
    </source>
</evidence>
<dbReference type="GO" id="GO:0003727">
    <property type="term" value="F:single-stranded RNA binding"/>
    <property type="evidence" value="ECO:0007669"/>
    <property type="project" value="TreeGrafter"/>
</dbReference>
<dbReference type="SUPFAM" id="SSF88798">
    <property type="entry name" value="N-terminal, heterodimerisation domain of RBP7 (RpoE)"/>
    <property type="match status" value="1"/>
</dbReference>
<dbReference type="Proteomes" id="UP000268093">
    <property type="component" value="Unassembled WGS sequence"/>
</dbReference>
<feature type="domain" description="RNA polymerase Rpb7-like N-terminal" evidence="7">
    <location>
        <begin position="38"/>
        <end position="93"/>
    </location>
</feature>
<dbReference type="GO" id="GO:0006367">
    <property type="term" value="P:transcription initiation at RNA polymerase II promoter"/>
    <property type="evidence" value="ECO:0007669"/>
    <property type="project" value="TreeGrafter"/>
</dbReference>
<comment type="caution">
    <text evidence="8">The sequence shown here is derived from an EMBL/GenBank/DDBJ whole genome shotgun (WGS) entry which is preliminary data.</text>
</comment>
<name>A0A433D868_9FUNG</name>
<dbReference type="Gene3D" id="2.40.50.140">
    <property type="entry name" value="Nucleic acid-binding proteins"/>
    <property type="match status" value="1"/>
</dbReference>
<keyword evidence="3" id="KW-0240">DNA-directed RNA polymerase</keyword>
<dbReference type="FunFam" id="3.30.1490.120:FF:000001">
    <property type="entry name" value="DNA-directed RNA polymerase II subunit RPB7"/>
    <property type="match status" value="1"/>
</dbReference>
<gene>
    <name evidence="8" type="ORF">BC936DRAFT_146492</name>
</gene>
<comment type="similarity">
    <text evidence="2">Belongs to the eukaryotic RPB7/RPC8 RNA polymerase subunit family.</text>
</comment>
<feature type="domain" description="S1 motif" evidence="6">
    <location>
        <begin position="107"/>
        <end position="151"/>
    </location>
</feature>
<keyword evidence="9" id="KW-1185">Reference proteome</keyword>
<dbReference type="Pfam" id="PF00575">
    <property type="entry name" value="S1"/>
    <property type="match status" value="1"/>
</dbReference>
<sequence>MFFLACLKILLPTKIEFHHDCAYLTIFHVYSLQKELTHTIHLHPSYFGPSMPTYLKKKLHSDVEGTCSGRFGYIITVVALQNIGRGKVLPGSGLAEFNVKYQAIVFKPYKGEVVDAVVTTVNKMGFFADVGPLQVFVSQHLIPNDMKFDPNGNPPCYQSEDQQVRCLPRLRPR</sequence>
<reference evidence="8 9" key="1">
    <citation type="journal article" date="2018" name="New Phytol.">
        <title>Phylogenomics of Endogonaceae and evolution of mycorrhizas within Mucoromycota.</title>
        <authorList>
            <person name="Chang Y."/>
            <person name="Desiro A."/>
            <person name="Na H."/>
            <person name="Sandor L."/>
            <person name="Lipzen A."/>
            <person name="Clum A."/>
            <person name="Barry K."/>
            <person name="Grigoriev I.V."/>
            <person name="Martin F.M."/>
            <person name="Stajich J.E."/>
            <person name="Smith M.E."/>
            <person name="Bonito G."/>
            <person name="Spatafora J.W."/>
        </authorList>
    </citation>
    <scope>NUCLEOTIDE SEQUENCE [LARGE SCALE GENOMIC DNA]</scope>
    <source>
        <strain evidence="8 9">GMNB39</strain>
    </source>
</reference>
<evidence type="ECO:0000259" key="7">
    <source>
        <dbReference type="Pfam" id="PF03876"/>
    </source>
</evidence>
<dbReference type="GO" id="GO:0003697">
    <property type="term" value="F:single-stranded DNA binding"/>
    <property type="evidence" value="ECO:0007669"/>
    <property type="project" value="TreeGrafter"/>
</dbReference>
<evidence type="ECO:0000259" key="6">
    <source>
        <dbReference type="Pfam" id="PF00575"/>
    </source>
</evidence>
<dbReference type="SUPFAM" id="SSF50249">
    <property type="entry name" value="Nucleic acid-binding proteins"/>
    <property type="match status" value="1"/>
</dbReference>
<evidence type="ECO:0000313" key="8">
    <source>
        <dbReference type="EMBL" id="RUP46811.1"/>
    </source>
</evidence>
<comment type="subcellular location">
    <subcellularLocation>
        <location evidence="1">Nucleus</location>
    </subcellularLocation>
</comment>
<dbReference type="InterPro" id="IPR003029">
    <property type="entry name" value="S1_domain"/>
</dbReference>
<dbReference type="CDD" id="cd04329">
    <property type="entry name" value="RNAP_II_Rpb7_N"/>
    <property type="match status" value="1"/>
</dbReference>